<dbReference type="AlphaFoldDB" id="A0A0F9A892"/>
<accession>A0A0F9A892</accession>
<feature type="non-terminal residue" evidence="1">
    <location>
        <position position="96"/>
    </location>
</feature>
<dbReference type="EMBL" id="LAZR01059127">
    <property type="protein sequence ID" value="KKK68456.1"/>
    <property type="molecule type" value="Genomic_DNA"/>
</dbReference>
<dbReference type="GO" id="GO:0004342">
    <property type="term" value="F:glucosamine-6-phosphate deaminase activity"/>
    <property type="evidence" value="ECO:0007669"/>
    <property type="project" value="InterPro"/>
</dbReference>
<sequence>MKVLIFSDTAQAEAHVAAEVLDLVAGRPDPVLGLATGGTMERVYARIVERARAEGTGFGRVSSFNLDEYWGVPADHPCSYSHYMTARLFAPLGMNP</sequence>
<dbReference type="GO" id="GO:0042802">
    <property type="term" value="F:identical protein binding"/>
    <property type="evidence" value="ECO:0007669"/>
    <property type="project" value="TreeGrafter"/>
</dbReference>
<organism evidence="1">
    <name type="scientific">marine sediment metagenome</name>
    <dbReference type="NCBI Taxonomy" id="412755"/>
    <lineage>
        <taxon>unclassified sequences</taxon>
        <taxon>metagenomes</taxon>
        <taxon>ecological metagenomes</taxon>
    </lineage>
</organism>
<reference evidence="1" key="1">
    <citation type="journal article" date="2015" name="Nature">
        <title>Complex archaea that bridge the gap between prokaryotes and eukaryotes.</title>
        <authorList>
            <person name="Spang A."/>
            <person name="Saw J.H."/>
            <person name="Jorgensen S.L."/>
            <person name="Zaremba-Niedzwiedzka K."/>
            <person name="Martijn J."/>
            <person name="Lind A.E."/>
            <person name="van Eijk R."/>
            <person name="Schleper C."/>
            <person name="Guy L."/>
            <person name="Ettema T.J."/>
        </authorList>
    </citation>
    <scope>NUCLEOTIDE SEQUENCE</scope>
</reference>
<dbReference type="InterPro" id="IPR037171">
    <property type="entry name" value="NagB/RpiA_transferase-like"/>
</dbReference>
<proteinExistence type="predicted"/>
<evidence type="ECO:0008006" key="2">
    <source>
        <dbReference type="Google" id="ProtNLM"/>
    </source>
</evidence>
<protein>
    <recommendedName>
        <fullName evidence="2">Glucosamine/galactosamine-6-phosphate isomerase domain-containing protein</fullName>
    </recommendedName>
</protein>
<dbReference type="SUPFAM" id="SSF100950">
    <property type="entry name" value="NagB/RpiA/CoA transferase-like"/>
    <property type="match status" value="1"/>
</dbReference>
<evidence type="ECO:0000313" key="1">
    <source>
        <dbReference type="EMBL" id="KKK68456.1"/>
    </source>
</evidence>
<dbReference type="GO" id="GO:0006043">
    <property type="term" value="P:glucosamine catabolic process"/>
    <property type="evidence" value="ECO:0007669"/>
    <property type="project" value="TreeGrafter"/>
</dbReference>
<dbReference type="GO" id="GO:0019262">
    <property type="term" value="P:N-acetylneuraminate catabolic process"/>
    <property type="evidence" value="ECO:0007669"/>
    <property type="project" value="TreeGrafter"/>
</dbReference>
<dbReference type="InterPro" id="IPR004547">
    <property type="entry name" value="Glucosamine6P_isomerase"/>
</dbReference>
<comment type="caution">
    <text evidence="1">The sequence shown here is derived from an EMBL/GenBank/DDBJ whole genome shotgun (WGS) entry which is preliminary data.</text>
</comment>
<dbReference type="GO" id="GO:0005737">
    <property type="term" value="C:cytoplasm"/>
    <property type="evidence" value="ECO:0007669"/>
    <property type="project" value="TreeGrafter"/>
</dbReference>
<dbReference type="PANTHER" id="PTHR11280:SF5">
    <property type="entry name" value="GLUCOSAMINE-6-PHOSPHATE ISOMERASE"/>
    <property type="match status" value="1"/>
</dbReference>
<dbReference type="PANTHER" id="PTHR11280">
    <property type="entry name" value="GLUCOSAMINE-6-PHOSPHATE ISOMERASE"/>
    <property type="match status" value="1"/>
</dbReference>
<gene>
    <name evidence="1" type="ORF">LCGC14_2943880</name>
</gene>
<dbReference type="GO" id="GO:0006046">
    <property type="term" value="P:N-acetylglucosamine catabolic process"/>
    <property type="evidence" value="ECO:0007669"/>
    <property type="project" value="TreeGrafter"/>
</dbReference>
<name>A0A0F9A892_9ZZZZ</name>
<dbReference type="Gene3D" id="3.40.50.1360">
    <property type="match status" value="1"/>
</dbReference>